<keyword evidence="6" id="KW-0472">Membrane</keyword>
<evidence type="ECO:0000256" key="4">
    <source>
        <dbReference type="PIRSR" id="PIRSR600407-2"/>
    </source>
</evidence>
<dbReference type="Pfam" id="PF01150">
    <property type="entry name" value="GDA1_CD39"/>
    <property type="match status" value="1"/>
</dbReference>
<evidence type="ECO:0008006" key="9">
    <source>
        <dbReference type="Google" id="ProtNLM"/>
    </source>
</evidence>
<reference evidence="8" key="1">
    <citation type="journal article" date="2017" name="Nat. Commun.">
        <title>The asparagus genome sheds light on the origin and evolution of a young Y chromosome.</title>
        <authorList>
            <person name="Harkess A."/>
            <person name="Zhou J."/>
            <person name="Xu C."/>
            <person name="Bowers J.E."/>
            <person name="Van der Hulst R."/>
            <person name="Ayyampalayam S."/>
            <person name="Mercati F."/>
            <person name="Riccardi P."/>
            <person name="McKain M.R."/>
            <person name="Kakrana A."/>
            <person name="Tang H."/>
            <person name="Ray J."/>
            <person name="Groenendijk J."/>
            <person name="Arikit S."/>
            <person name="Mathioni S.M."/>
            <person name="Nakano M."/>
            <person name="Shan H."/>
            <person name="Telgmann-Rauber A."/>
            <person name="Kanno A."/>
            <person name="Yue Z."/>
            <person name="Chen H."/>
            <person name="Li W."/>
            <person name="Chen Y."/>
            <person name="Xu X."/>
            <person name="Zhang Y."/>
            <person name="Luo S."/>
            <person name="Chen H."/>
            <person name="Gao J."/>
            <person name="Mao Z."/>
            <person name="Pires J.C."/>
            <person name="Luo M."/>
            <person name="Kudrna D."/>
            <person name="Wing R.A."/>
            <person name="Meyers B.C."/>
            <person name="Yi K."/>
            <person name="Kong H."/>
            <person name="Lavrijsen P."/>
            <person name="Sunseri F."/>
            <person name="Falavigna A."/>
            <person name="Ye Y."/>
            <person name="Leebens-Mack J.H."/>
            <person name="Chen G."/>
        </authorList>
    </citation>
    <scope>NUCLEOTIDE SEQUENCE [LARGE SCALE GENOMIC DNA]</scope>
    <source>
        <strain evidence="8">cv. DH0086</strain>
    </source>
</reference>
<organism evidence="7 8">
    <name type="scientific">Asparagus officinalis</name>
    <name type="common">Garden asparagus</name>
    <dbReference type="NCBI Taxonomy" id="4686"/>
    <lineage>
        <taxon>Eukaryota</taxon>
        <taxon>Viridiplantae</taxon>
        <taxon>Streptophyta</taxon>
        <taxon>Embryophyta</taxon>
        <taxon>Tracheophyta</taxon>
        <taxon>Spermatophyta</taxon>
        <taxon>Magnoliopsida</taxon>
        <taxon>Liliopsida</taxon>
        <taxon>Asparagales</taxon>
        <taxon>Asparagaceae</taxon>
        <taxon>Asparagoideae</taxon>
        <taxon>Asparagus</taxon>
    </lineage>
</organism>
<keyword evidence="4" id="KW-0067">ATP-binding</keyword>
<feature type="active site" description="Proton acceptor" evidence="3">
    <location>
        <position position="169"/>
    </location>
</feature>
<keyword evidence="8" id="KW-1185">Reference proteome</keyword>
<dbReference type="Gene3D" id="3.30.420.150">
    <property type="entry name" value="Exopolyphosphatase. Domain 2"/>
    <property type="match status" value="1"/>
</dbReference>
<dbReference type="EMBL" id="CM007387">
    <property type="protein sequence ID" value="ONK65260.1"/>
    <property type="molecule type" value="Genomic_DNA"/>
</dbReference>
<protein>
    <recommendedName>
        <fullName evidence="9">Apyrase 6</fullName>
    </recommendedName>
</protein>
<dbReference type="GO" id="GO:0005524">
    <property type="term" value="F:ATP binding"/>
    <property type="evidence" value="ECO:0007669"/>
    <property type="project" value="UniProtKB-KW"/>
</dbReference>
<dbReference type="GO" id="GO:0017110">
    <property type="term" value="F:nucleoside diphosphate phosphatase activity"/>
    <property type="evidence" value="ECO:0007669"/>
    <property type="project" value="TreeGrafter"/>
</dbReference>
<feature type="binding site" evidence="4">
    <location>
        <begin position="199"/>
        <end position="203"/>
    </location>
    <ligand>
        <name>ATP</name>
        <dbReference type="ChEBI" id="CHEBI:30616"/>
    </ligand>
</feature>
<dbReference type="OMA" id="QYDVMEE"/>
<evidence type="ECO:0000256" key="1">
    <source>
        <dbReference type="ARBA" id="ARBA00009283"/>
    </source>
</evidence>
<dbReference type="PROSITE" id="PS01238">
    <property type="entry name" value="GDA1_CD39_NTPASE"/>
    <property type="match status" value="1"/>
</dbReference>
<keyword evidence="4" id="KW-0547">Nucleotide-binding</keyword>
<keyword evidence="6" id="KW-0812">Transmembrane</keyword>
<evidence type="ECO:0000313" key="7">
    <source>
        <dbReference type="EMBL" id="ONK65260.1"/>
    </source>
</evidence>
<dbReference type="GO" id="GO:0009134">
    <property type="term" value="P:nucleoside diphosphate catabolic process"/>
    <property type="evidence" value="ECO:0007669"/>
    <property type="project" value="TreeGrafter"/>
</dbReference>
<keyword evidence="6" id="KW-1133">Transmembrane helix</keyword>
<dbReference type="Gene3D" id="3.30.420.40">
    <property type="match status" value="1"/>
</dbReference>
<evidence type="ECO:0000256" key="2">
    <source>
        <dbReference type="ARBA" id="ARBA00022801"/>
    </source>
</evidence>
<comment type="similarity">
    <text evidence="1 5">Belongs to the GDA1/CD39 NTPase family.</text>
</comment>
<evidence type="ECO:0000256" key="3">
    <source>
        <dbReference type="PIRSR" id="PIRSR600407-1"/>
    </source>
</evidence>
<dbReference type="PANTHER" id="PTHR11782">
    <property type="entry name" value="ADENOSINE/GUANOSINE DIPHOSPHATASE"/>
    <property type="match status" value="1"/>
</dbReference>
<dbReference type="AlphaFoldDB" id="A0A5P1EMI8"/>
<dbReference type="InterPro" id="IPR000407">
    <property type="entry name" value="GDA1_CD39_NTPase"/>
</dbReference>
<evidence type="ECO:0000256" key="6">
    <source>
        <dbReference type="SAM" id="Phobius"/>
    </source>
</evidence>
<keyword evidence="2 5" id="KW-0378">Hydrolase</keyword>
<name>A0A5P1EMI8_ASPOF</name>
<accession>A0A5P1EMI8</accession>
<dbReference type="Proteomes" id="UP000243459">
    <property type="component" value="Chromosome 7"/>
</dbReference>
<evidence type="ECO:0000313" key="8">
    <source>
        <dbReference type="Proteomes" id="UP000243459"/>
    </source>
</evidence>
<proteinExistence type="inferred from homology"/>
<dbReference type="Gramene" id="ONK65260">
    <property type="protein sequence ID" value="ONK65260"/>
    <property type="gene ID" value="A4U43_C07F35310"/>
</dbReference>
<dbReference type="PANTHER" id="PTHR11782:SF3">
    <property type="entry name" value="APYRASE 6-RELATED"/>
    <property type="match status" value="1"/>
</dbReference>
<feature type="transmembrane region" description="Helical" evidence="6">
    <location>
        <begin position="458"/>
        <end position="478"/>
    </location>
</feature>
<dbReference type="GO" id="GO:0016020">
    <property type="term" value="C:membrane"/>
    <property type="evidence" value="ECO:0007669"/>
    <property type="project" value="TreeGrafter"/>
</dbReference>
<sequence length="503" mass="55524">MDFSKLPRNPRSPRKTLTLLLSASSAIAVLILLLFPSRSPPKFSIVIDAGSTGTRIHVFGYKTRPGSATPFEIDLGSTAEMKVRPGLSAFAGDPGRAGESLRELVEFGRERVGRGNLGETEIRLMATAGLRMVGDGVKERILESCRGVLRGSGFRFRDDWASVISGSDEGIFAWVAANYALGTLGGDPLETTGIMELGGASAQVTFVSSEPLPSEYAHVVKFGENTYSLYSNSFLHFGQNVAYHSVQELLSLRSLESSTESTQGEMFIDPCSPKGYSHNSISFNNSAGVLSPKVAHASGNFSGCRSAAFTLLQREKEQCAYQTCHLGSIFMPKLQGKFLATENFFYTSEFFELGSTPMLSDFMSAGQQFCGADLLDLKKKYHSLDDEDFPRYCFSSAYIVALLHDSFGMSLEDDRISFVNQIGNFQLDWALGAFIMQRLSNPTRDHSDWIYLLRENSVTALSIVLLSALLIFAAWSVLRWRKPQTKTVYDLEKGRYIITRVNR</sequence>
<gene>
    <name evidence="7" type="ORF">A4U43_C07F35310</name>
</gene>
<evidence type="ECO:0000256" key="5">
    <source>
        <dbReference type="RuleBase" id="RU003833"/>
    </source>
</evidence>